<sequence length="79" mass="8526">MRPEPQGQRGERQIPAVTHPRHTDHPDDPDPGTRHKIGRPTPTHHATRGSTAARIHLAAAHATSRSAGGPGDTRRGPDR</sequence>
<feature type="region of interest" description="Disordered" evidence="1">
    <location>
        <begin position="1"/>
        <end position="79"/>
    </location>
</feature>
<evidence type="ECO:0000313" key="2">
    <source>
        <dbReference type="EMBL" id="BBC39057.1"/>
    </source>
</evidence>
<feature type="compositionally biased region" description="Basic and acidic residues" evidence="1">
    <location>
        <begin position="21"/>
        <end position="33"/>
    </location>
</feature>
<protein>
    <submittedName>
        <fullName evidence="2">Uncharacterized protein</fullName>
    </submittedName>
</protein>
<accession>A0ABN5W007</accession>
<dbReference type="EMBL" id="AP018448">
    <property type="protein sequence ID" value="BBC39057.1"/>
    <property type="molecule type" value="Genomic_DNA"/>
</dbReference>
<organism evidence="2 3">
    <name type="scientific">Streptomyces graminofaciens</name>
    <dbReference type="NCBI Taxonomy" id="68212"/>
    <lineage>
        <taxon>Bacteria</taxon>
        <taxon>Bacillati</taxon>
        <taxon>Actinomycetota</taxon>
        <taxon>Actinomycetes</taxon>
        <taxon>Kitasatosporales</taxon>
        <taxon>Streptomycetaceae</taxon>
        <taxon>Streptomyces</taxon>
    </lineage>
</organism>
<dbReference type="Proteomes" id="UP001321542">
    <property type="component" value="Chromosome"/>
</dbReference>
<gene>
    <name evidence="2" type="ORF">SGFS_103510</name>
</gene>
<name>A0ABN5W007_9ACTN</name>
<reference evidence="2 3" key="2">
    <citation type="journal article" date="2023" name="ChemBioChem">
        <title>Acyltransferase Domain Exchange between Two Independent Type I Polyketide Synthases in the Same Producer Strain of Macrolide Antibiotics.</title>
        <authorList>
            <person name="Kudo F."/>
            <person name="Kishikawa K."/>
            <person name="Tsuboi K."/>
            <person name="Kido T."/>
            <person name="Usui T."/>
            <person name="Hashimoto J."/>
            <person name="Shin-Ya K."/>
            <person name="Miyanaga A."/>
            <person name="Eguchi T."/>
        </authorList>
    </citation>
    <scope>NUCLEOTIDE SEQUENCE [LARGE SCALE GENOMIC DNA]</scope>
    <source>
        <strain evidence="2 3">A-8890</strain>
    </source>
</reference>
<evidence type="ECO:0000313" key="3">
    <source>
        <dbReference type="Proteomes" id="UP001321542"/>
    </source>
</evidence>
<proteinExistence type="predicted"/>
<reference evidence="2 3" key="1">
    <citation type="journal article" date="2010" name="ChemBioChem">
        <title>Cloning and characterization of the biosynthetic gene cluster of 16-membered macrolide antibiotic FD-891: involvement of a dual functional cytochrome P450 monooxygenase catalyzing epoxidation and hydroxylation.</title>
        <authorList>
            <person name="Kudo F."/>
            <person name="Motegi A."/>
            <person name="Mizoue K."/>
            <person name="Eguchi T."/>
        </authorList>
    </citation>
    <scope>NUCLEOTIDE SEQUENCE [LARGE SCALE GENOMIC DNA]</scope>
    <source>
        <strain evidence="2 3">A-8890</strain>
    </source>
</reference>
<keyword evidence="3" id="KW-1185">Reference proteome</keyword>
<feature type="compositionally biased region" description="Low complexity" evidence="1">
    <location>
        <begin position="52"/>
        <end position="62"/>
    </location>
</feature>
<evidence type="ECO:0000256" key="1">
    <source>
        <dbReference type="SAM" id="MobiDB-lite"/>
    </source>
</evidence>